<gene>
    <name evidence="2" type="ORF">C0W81_05025</name>
</gene>
<dbReference type="EMBL" id="PYLY01000007">
    <property type="protein sequence ID" value="PSU10089.1"/>
    <property type="molecule type" value="Genomic_DNA"/>
</dbReference>
<organism evidence="2 3">
    <name type="scientific">Photobacterium aquimaris</name>
    <dbReference type="NCBI Taxonomy" id="512643"/>
    <lineage>
        <taxon>Bacteria</taxon>
        <taxon>Pseudomonadati</taxon>
        <taxon>Pseudomonadota</taxon>
        <taxon>Gammaproteobacteria</taxon>
        <taxon>Vibrionales</taxon>
        <taxon>Vibrionaceae</taxon>
        <taxon>Photobacterium</taxon>
    </lineage>
</organism>
<dbReference type="RefSeq" id="WP_065190024.1">
    <property type="nucleotide sequence ID" value="NZ_LZFB01000013.1"/>
</dbReference>
<protein>
    <recommendedName>
        <fullName evidence="1">LysM domain-containing protein</fullName>
    </recommendedName>
</protein>
<proteinExistence type="predicted"/>
<dbReference type="AlphaFoldDB" id="A0A2T3I0P1"/>
<evidence type="ECO:0000259" key="1">
    <source>
        <dbReference type="PROSITE" id="PS51782"/>
    </source>
</evidence>
<dbReference type="InterPro" id="IPR018392">
    <property type="entry name" value="LysM"/>
</dbReference>
<comment type="caution">
    <text evidence="2">The sequence shown here is derived from an EMBL/GenBank/DDBJ whole genome shotgun (WGS) entry which is preliminary data.</text>
</comment>
<dbReference type="InterPro" id="IPR007340">
    <property type="entry name" value="LysM_Opacity-associatedA"/>
</dbReference>
<dbReference type="GO" id="GO:0042834">
    <property type="term" value="F:peptidoglycan binding"/>
    <property type="evidence" value="ECO:0007669"/>
    <property type="project" value="InterPro"/>
</dbReference>
<dbReference type="OrthoDB" id="9805070at2"/>
<sequence>MNLILAILVFIAAFIIIQPSVNGTSIKSATTETTTRDSHLSIEEVVQVLTSRFTVKPFYFINPNDFDFITATGKNNILTVEYKLKNNSKLKLNDKQDSINEYNTISLNNYKKLISKHQEHFKGVIIKIIIFFNDKSISIKITDAANIVNADEIKHQVLSGETLGIIFSKYGLDISDMYRLSDANKSVQQLRVGQMLKWELDSTGKLISFNIIRSDKITDNYTLTKDGYAFKECKY</sequence>
<evidence type="ECO:0000313" key="3">
    <source>
        <dbReference type="Proteomes" id="UP000241858"/>
    </source>
</evidence>
<dbReference type="PROSITE" id="PS51782">
    <property type="entry name" value="LYSM"/>
    <property type="match status" value="1"/>
</dbReference>
<evidence type="ECO:0000313" key="2">
    <source>
        <dbReference type="EMBL" id="PSU10089.1"/>
    </source>
</evidence>
<dbReference type="Pfam" id="PF04225">
    <property type="entry name" value="LysM_OapA"/>
    <property type="match status" value="1"/>
</dbReference>
<reference evidence="2 3" key="1">
    <citation type="submission" date="2018-03" db="EMBL/GenBank/DDBJ databases">
        <title>Whole genome sequencing of Histamine producing bacteria.</title>
        <authorList>
            <person name="Butler K."/>
        </authorList>
    </citation>
    <scope>NUCLEOTIDE SEQUENCE [LARGE SCALE GENOMIC DNA]</scope>
    <source>
        <strain evidence="2 3">DSM 23343</strain>
    </source>
</reference>
<dbReference type="Gene3D" id="3.10.450.350">
    <property type="match status" value="1"/>
</dbReference>
<accession>A0A2T3I0P1</accession>
<feature type="domain" description="LysM" evidence="1">
    <location>
        <begin position="153"/>
        <end position="198"/>
    </location>
</feature>
<name>A0A2T3I0P1_9GAMM</name>
<dbReference type="Proteomes" id="UP000241858">
    <property type="component" value="Unassembled WGS sequence"/>
</dbReference>